<dbReference type="eggNOG" id="ENOG502QT45">
    <property type="taxonomic scope" value="Eukaryota"/>
</dbReference>
<feature type="transmembrane region" description="Helical" evidence="3">
    <location>
        <begin position="41"/>
        <end position="64"/>
    </location>
</feature>
<dbReference type="Gene3D" id="1.20.1250.20">
    <property type="entry name" value="MFS general substrate transporter like domains"/>
    <property type="match status" value="2"/>
</dbReference>
<dbReference type="SUPFAM" id="SSF103473">
    <property type="entry name" value="MFS general substrate transporter"/>
    <property type="match status" value="1"/>
</dbReference>
<proteinExistence type="predicted"/>
<feature type="transmembrane region" description="Helical" evidence="3">
    <location>
        <begin position="143"/>
        <end position="162"/>
    </location>
</feature>
<feature type="domain" description="Rhodopsin" evidence="4">
    <location>
        <begin position="31"/>
        <end position="301"/>
    </location>
</feature>
<feature type="transmembrane region" description="Helical" evidence="3">
    <location>
        <begin position="736"/>
        <end position="753"/>
    </location>
</feature>
<dbReference type="GO" id="GO:0005886">
    <property type="term" value="C:plasma membrane"/>
    <property type="evidence" value="ECO:0007669"/>
    <property type="project" value="UniProtKB-SubCell"/>
</dbReference>
<dbReference type="Proteomes" id="UP000001745">
    <property type="component" value="Unassembled WGS sequence"/>
</dbReference>
<organism evidence="5 6">
    <name type="scientific">Talaromyces stipitatus (strain ATCC 10500 / CBS 375.48 / QM 6759 / NRRL 1006)</name>
    <name type="common">Penicillium stipitatum</name>
    <dbReference type="NCBI Taxonomy" id="441959"/>
    <lineage>
        <taxon>Eukaryota</taxon>
        <taxon>Fungi</taxon>
        <taxon>Dikarya</taxon>
        <taxon>Ascomycota</taxon>
        <taxon>Pezizomycotina</taxon>
        <taxon>Eurotiomycetes</taxon>
        <taxon>Eurotiomycetidae</taxon>
        <taxon>Eurotiales</taxon>
        <taxon>Trichocomaceae</taxon>
        <taxon>Talaromyces</taxon>
        <taxon>Talaromyces sect. Talaromyces</taxon>
    </lineage>
</organism>
<evidence type="ECO:0000256" key="2">
    <source>
        <dbReference type="ARBA" id="ARBA00022475"/>
    </source>
</evidence>
<dbReference type="HOGENOM" id="CLU_006746_1_0_1"/>
<feature type="transmembrane region" description="Helical" evidence="3">
    <location>
        <begin position="712"/>
        <end position="729"/>
    </location>
</feature>
<feature type="transmembrane region" description="Helical" evidence="3">
    <location>
        <begin position="459"/>
        <end position="478"/>
    </location>
</feature>
<reference evidence="6" key="1">
    <citation type="journal article" date="2015" name="Genome Announc.">
        <title>Genome sequence of the AIDS-associated pathogen Penicillium marneffei (ATCC18224) and its near taxonomic relative Talaromyces stipitatus (ATCC10500).</title>
        <authorList>
            <person name="Nierman W.C."/>
            <person name="Fedorova-Abrams N.D."/>
            <person name="Andrianopoulos A."/>
        </authorList>
    </citation>
    <scope>NUCLEOTIDE SEQUENCE [LARGE SCALE GENOMIC DNA]</scope>
    <source>
        <strain evidence="6">ATCC 10500 / CBS 375.48 / QM 6759 / NRRL 1006</strain>
    </source>
</reference>
<feature type="transmembrane region" description="Helical" evidence="3">
    <location>
        <begin position="436"/>
        <end position="454"/>
    </location>
</feature>
<dbReference type="InterPro" id="IPR050375">
    <property type="entry name" value="MFS_TsgA-like"/>
</dbReference>
<dbReference type="RefSeq" id="XP_002485028.1">
    <property type="nucleotide sequence ID" value="XM_002484983.1"/>
</dbReference>
<keyword evidence="6" id="KW-1185">Reference proteome</keyword>
<sequence length="807" mass="89274">MELNHSQKIILPVSIVFFVLGSLFVGLYLSSCLFVVKKLRFADYLMLLAWLFDLGLAVCIFLAIEKGLGFHASDIKPQDERPLNKAVYAFVVFYVSCQWLQAYIAHIGLLFLQDSASTFAKSSILIFFLSLSHDRRAVHLVNYMVLLVVVVVGIALILHQIFRCHPFSAAFRFETEKQGRHCESIFVEFLASSPYNIITDLAILLVPIPLLTRMTLPFRQKVILVITFGAAILVIVVDLIRIAFLEHSALIRVREHHAVNVGKIRDVDYTWIFPYSFMWSTLEVNMTLICACVPTLKPLAAKLSPSLLRNPREKRQIDEGTLEKSQRDFETSETVAGEMMDVVTSRSVAGARVEQGSKRGFIDPSQDEDEPPIINLLNKIPASMPRLNNKQSLAPNMLATTLFFLWGFSLGLISVLNLSFGTVVELSPVQVRGIHAAYFGGYMAGAILFGRLFLRRLGFAGTIIAGLYIFACGALLFWPSAVLGSLPTFIISNITIAVGLAQLETDANLFISICGPLEFAEIRLSVAQSFQGLGNTCAMQLAERALFKNPKDAAAVVNAQWTYLVVAFVAVLLSILFYYLPLPEAPNDDLRQLAAQRPENGAKIWGLRTSNVTFILGAWSMFFYVAGQEAHAVNFKNYVSSSHPRSSLSPQNLEAVGYTAWTVGRLLAALIMWRLLKPRQMLLILYVGIIVLGVFCLHTTGLTAAVMATLEYLFSGGIFPIIFAISVRGTAQHAKTAASLLAAGIGGGAWGPFPQYQAALSHGQPWSYSVMISLWSAGTLFAIYLNFVPQARKQVDPVKDDYIKEKE</sequence>
<dbReference type="InterPro" id="IPR036259">
    <property type="entry name" value="MFS_trans_sf"/>
</dbReference>
<keyword evidence="3" id="KW-1133">Transmembrane helix</keyword>
<name>B8MII3_TALSN</name>
<dbReference type="PANTHER" id="PTHR43702:SF13">
    <property type="entry name" value="MONOSACCHARIDE TRANSPORTER, PUTATIVE (AFU_ORTHOLOGUE AFUA_4G06630)-RELATED"/>
    <property type="match status" value="1"/>
</dbReference>
<comment type="subcellular location">
    <subcellularLocation>
        <location evidence="1">Cell inner membrane</location>
        <topology evidence="1">Multi-pass membrane protein</topology>
    </subcellularLocation>
</comment>
<feature type="transmembrane region" description="Helical" evidence="3">
    <location>
        <begin position="683"/>
        <end position="706"/>
    </location>
</feature>
<evidence type="ECO:0000256" key="3">
    <source>
        <dbReference type="SAM" id="Phobius"/>
    </source>
</evidence>
<keyword evidence="2" id="KW-1003">Cell membrane</keyword>
<evidence type="ECO:0000313" key="5">
    <source>
        <dbReference type="EMBL" id="EED15075.1"/>
    </source>
</evidence>
<evidence type="ECO:0000313" key="6">
    <source>
        <dbReference type="Proteomes" id="UP000001745"/>
    </source>
</evidence>
<dbReference type="EMBL" id="EQ962657">
    <property type="protein sequence ID" value="EED15075.1"/>
    <property type="molecule type" value="Genomic_DNA"/>
</dbReference>
<dbReference type="PhylomeDB" id="B8MII3"/>
<keyword evidence="3" id="KW-0472">Membrane</keyword>
<accession>B8MII3</accession>
<keyword evidence="3" id="KW-0812">Transmembrane</keyword>
<feature type="transmembrane region" description="Helical" evidence="3">
    <location>
        <begin position="765"/>
        <end position="785"/>
    </location>
</feature>
<feature type="transmembrane region" description="Helical" evidence="3">
    <location>
        <begin position="655"/>
        <end position="676"/>
    </location>
</feature>
<dbReference type="AlphaFoldDB" id="B8MII3"/>
<feature type="transmembrane region" description="Helical" evidence="3">
    <location>
        <begin position="393"/>
        <end position="416"/>
    </location>
</feature>
<evidence type="ECO:0000256" key="1">
    <source>
        <dbReference type="ARBA" id="ARBA00004429"/>
    </source>
</evidence>
<dbReference type="InParanoid" id="B8MII3"/>
<evidence type="ECO:0000259" key="4">
    <source>
        <dbReference type="Pfam" id="PF20684"/>
    </source>
</evidence>
<dbReference type="OrthoDB" id="546893at2759"/>
<dbReference type="GeneID" id="8099501"/>
<gene>
    <name evidence="5" type="ORF">TSTA_045370</name>
</gene>
<feature type="transmembrane region" description="Helical" evidence="3">
    <location>
        <begin position="9"/>
        <end position="29"/>
    </location>
</feature>
<dbReference type="VEuPathDB" id="FungiDB:TSTA_045370"/>
<dbReference type="Pfam" id="PF20684">
    <property type="entry name" value="Fung_rhodopsin"/>
    <property type="match status" value="1"/>
</dbReference>
<feature type="transmembrane region" description="Helical" evidence="3">
    <location>
        <begin position="223"/>
        <end position="244"/>
    </location>
</feature>
<protein>
    <recommendedName>
        <fullName evidence="4">Rhodopsin domain-containing protein</fullName>
    </recommendedName>
</protein>
<feature type="transmembrane region" description="Helical" evidence="3">
    <location>
        <begin position="85"/>
        <end position="104"/>
    </location>
</feature>
<dbReference type="InterPro" id="IPR049326">
    <property type="entry name" value="Rhodopsin_dom_fungi"/>
</dbReference>
<dbReference type="PANTHER" id="PTHR43702">
    <property type="entry name" value="L-FUCOSE-PROTON SYMPORTER"/>
    <property type="match status" value="1"/>
</dbReference>
<feature type="transmembrane region" description="Helical" evidence="3">
    <location>
        <begin position="561"/>
        <end position="580"/>
    </location>
</feature>
<dbReference type="STRING" id="441959.B8MII3"/>